<evidence type="ECO:0000313" key="4">
    <source>
        <dbReference type="EMBL" id="AVK76761.1"/>
    </source>
</evidence>
<dbReference type="Gene3D" id="1.10.340.30">
    <property type="entry name" value="Hypothetical protein, domain 2"/>
    <property type="match status" value="1"/>
</dbReference>
<dbReference type="Proteomes" id="UP000249758">
    <property type="component" value="Segment"/>
</dbReference>
<dbReference type="GO" id="GO:0006307">
    <property type="term" value="P:DNA alkylation repair"/>
    <property type="evidence" value="ECO:0007669"/>
    <property type="project" value="TreeGrafter"/>
</dbReference>
<protein>
    <submittedName>
        <fullName evidence="4">DNA-3-methyladenine glycosylase</fullName>
    </submittedName>
</protein>
<evidence type="ECO:0000256" key="1">
    <source>
        <dbReference type="ARBA" id="ARBA00022763"/>
    </source>
</evidence>
<dbReference type="InterPro" id="IPR011257">
    <property type="entry name" value="DNA_glycosylase"/>
</dbReference>
<dbReference type="PANTHER" id="PTHR43003:SF5">
    <property type="entry name" value="DNA-3-METHYLADENINE GLYCOSYLASE"/>
    <property type="match status" value="1"/>
</dbReference>
<dbReference type="GO" id="GO:0032131">
    <property type="term" value="F:alkylated DNA binding"/>
    <property type="evidence" value="ECO:0007669"/>
    <property type="project" value="TreeGrafter"/>
</dbReference>
<sequence length="282" mass="30689">MGCQNHVHSERLSTAPSTTVHDGNDVGLIPSATSRDGSEKTADAVANTVADALDMPPDVPADPASILARMDDITQWLVSVDPALDHVIRESTIEWDVFVKTPFVALVGAVVGTTVRYTQARAVRQALYERLGGVDFGHDALARLLDDDGARRAVGLTAKHTAILRALCERAAESGSLETAEDVRRLATNVPGIGAWTKETAIITCLLDADAFPSVDKWLRRKMAAVYGMAKSPTPKQAEIMARRWSPYRAIVVAYLWRWFDQTETAQICHHDTSGNNGDNNK</sequence>
<dbReference type="RefSeq" id="YP_009480757.1">
    <property type="nucleotide sequence ID" value="NC_037665.1"/>
</dbReference>
<accession>A0A2U7UE67</accession>
<dbReference type="InterPro" id="IPR051912">
    <property type="entry name" value="Alkylbase_DNA_Glycosylase/TA"/>
</dbReference>
<dbReference type="PANTHER" id="PTHR43003">
    <property type="entry name" value="DNA-3-METHYLADENINE GLYCOSYLASE"/>
    <property type="match status" value="1"/>
</dbReference>
<feature type="compositionally biased region" description="Polar residues" evidence="3">
    <location>
        <begin position="12"/>
        <end position="21"/>
    </location>
</feature>
<dbReference type="GeneID" id="36841216"/>
<keyword evidence="2" id="KW-0234">DNA repair</keyword>
<dbReference type="GO" id="GO:0008725">
    <property type="term" value="F:DNA-3-methyladenine glycosylase activity"/>
    <property type="evidence" value="ECO:0007669"/>
    <property type="project" value="TreeGrafter"/>
</dbReference>
<keyword evidence="1" id="KW-0227">DNA damage</keyword>
<evidence type="ECO:0000256" key="3">
    <source>
        <dbReference type="SAM" id="MobiDB-lite"/>
    </source>
</evidence>
<reference evidence="4" key="1">
    <citation type="journal article" date="2018" name="Nat. Commun.">
        <title>Diversity and evolution of the emerging Pandoraviridae family.</title>
        <authorList>
            <person name="Legendre M."/>
            <person name="Fabre E."/>
            <person name="Poirot O."/>
            <person name="Jeudy S."/>
            <person name="Lartigue A."/>
            <person name="Alempic J.M."/>
            <person name="Beucher L."/>
            <person name="Philippe N."/>
            <person name="Bertaux L."/>
            <person name="Christo-Foroux E."/>
            <person name="Labadie K."/>
            <person name="Coute Y."/>
            <person name="Abergel C."/>
            <person name="Claverie J.M."/>
        </authorList>
    </citation>
    <scope>NUCLEOTIDE SEQUENCE [LARGE SCALE GENOMIC DNA]</scope>
    <source>
        <strain evidence="4">Macleodensis</strain>
    </source>
</reference>
<dbReference type="SUPFAM" id="SSF48150">
    <property type="entry name" value="DNA-glycosylase"/>
    <property type="match status" value="1"/>
</dbReference>
<dbReference type="GO" id="GO:0032993">
    <property type="term" value="C:protein-DNA complex"/>
    <property type="evidence" value="ECO:0007669"/>
    <property type="project" value="TreeGrafter"/>
</dbReference>
<feature type="region of interest" description="Disordered" evidence="3">
    <location>
        <begin position="1"/>
        <end position="41"/>
    </location>
</feature>
<dbReference type="GO" id="GO:0006285">
    <property type="term" value="P:base-excision repair, AP site formation"/>
    <property type="evidence" value="ECO:0007669"/>
    <property type="project" value="TreeGrafter"/>
</dbReference>
<name>A0A2U7UE67_9VIRU</name>
<gene>
    <name evidence="4" type="ORF">pmac_cds_73</name>
</gene>
<dbReference type="KEGG" id="vg:36841216"/>
<organism evidence="4">
    <name type="scientific">Pandoravirus macleodensis</name>
    <dbReference type="NCBI Taxonomy" id="2107707"/>
    <lineage>
        <taxon>Viruses</taxon>
        <taxon>Pandoravirus</taxon>
    </lineage>
</organism>
<evidence type="ECO:0000256" key="2">
    <source>
        <dbReference type="ARBA" id="ARBA00023204"/>
    </source>
</evidence>
<proteinExistence type="predicted"/>
<dbReference type="EMBL" id="MG011691">
    <property type="protein sequence ID" value="AVK76761.1"/>
    <property type="molecule type" value="Genomic_DNA"/>
</dbReference>
<dbReference type="Gene3D" id="1.10.1670.40">
    <property type="match status" value="1"/>
</dbReference>
<dbReference type="GO" id="GO:0043916">
    <property type="term" value="F:DNA-7-methylguanine glycosylase activity"/>
    <property type="evidence" value="ECO:0007669"/>
    <property type="project" value="TreeGrafter"/>
</dbReference>